<accession>A0ABD0S1Y9</accession>
<dbReference type="EMBL" id="JAMKFB020000001">
    <property type="protein sequence ID" value="KAL0204033.1"/>
    <property type="molecule type" value="Genomic_DNA"/>
</dbReference>
<evidence type="ECO:0000313" key="2">
    <source>
        <dbReference type="Proteomes" id="UP001529510"/>
    </source>
</evidence>
<dbReference type="Proteomes" id="UP001529510">
    <property type="component" value="Unassembled WGS sequence"/>
</dbReference>
<reference evidence="1 2" key="1">
    <citation type="submission" date="2024-05" db="EMBL/GenBank/DDBJ databases">
        <title>Genome sequencing and assembly of Indian major carp, Cirrhinus mrigala (Hamilton, 1822).</title>
        <authorList>
            <person name="Mohindra V."/>
            <person name="Chowdhury L.M."/>
            <person name="Lal K."/>
            <person name="Jena J.K."/>
        </authorList>
    </citation>
    <scope>NUCLEOTIDE SEQUENCE [LARGE SCALE GENOMIC DNA]</scope>
    <source>
        <strain evidence="1">CM1030</strain>
        <tissue evidence="1">Blood</tissue>
    </source>
</reference>
<sequence length="67" mass="7589">RFPSCFCYCARLLNPTQPPRNRQCFLAHVSMTSEQGGLNSDTFLTAMHLVVITGDRFCADFPHLKRA</sequence>
<gene>
    <name evidence="1" type="ORF">M9458_002051</name>
</gene>
<dbReference type="AlphaFoldDB" id="A0ABD0S1Y9"/>
<name>A0ABD0S1Y9_CIRMR</name>
<organism evidence="1 2">
    <name type="scientific">Cirrhinus mrigala</name>
    <name type="common">Mrigala</name>
    <dbReference type="NCBI Taxonomy" id="683832"/>
    <lineage>
        <taxon>Eukaryota</taxon>
        <taxon>Metazoa</taxon>
        <taxon>Chordata</taxon>
        <taxon>Craniata</taxon>
        <taxon>Vertebrata</taxon>
        <taxon>Euteleostomi</taxon>
        <taxon>Actinopterygii</taxon>
        <taxon>Neopterygii</taxon>
        <taxon>Teleostei</taxon>
        <taxon>Ostariophysi</taxon>
        <taxon>Cypriniformes</taxon>
        <taxon>Cyprinidae</taxon>
        <taxon>Labeoninae</taxon>
        <taxon>Labeonini</taxon>
        <taxon>Cirrhinus</taxon>
    </lineage>
</organism>
<proteinExistence type="predicted"/>
<protein>
    <submittedName>
        <fullName evidence="1">Uncharacterized protein</fullName>
    </submittedName>
</protein>
<feature type="non-terminal residue" evidence="1">
    <location>
        <position position="1"/>
    </location>
</feature>
<comment type="caution">
    <text evidence="1">The sequence shown here is derived from an EMBL/GenBank/DDBJ whole genome shotgun (WGS) entry which is preliminary data.</text>
</comment>
<evidence type="ECO:0000313" key="1">
    <source>
        <dbReference type="EMBL" id="KAL0204033.1"/>
    </source>
</evidence>
<keyword evidence="2" id="KW-1185">Reference proteome</keyword>